<dbReference type="SUPFAM" id="SSF55874">
    <property type="entry name" value="ATPase domain of HSP90 chaperone/DNA topoisomerase II/histidine kinase"/>
    <property type="match status" value="1"/>
</dbReference>
<dbReference type="CDD" id="cd00082">
    <property type="entry name" value="HisKA"/>
    <property type="match status" value="1"/>
</dbReference>
<dbReference type="Pfam" id="PF08448">
    <property type="entry name" value="PAS_4"/>
    <property type="match status" value="1"/>
</dbReference>
<dbReference type="SUPFAM" id="SSF47384">
    <property type="entry name" value="Homodimeric domain of signal transducing histidine kinase"/>
    <property type="match status" value="1"/>
</dbReference>
<dbReference type="EMBL" id="JAZHOF010000011">
    <property type="protein sequence ID" value="MEJ8574296.1"/>
    <property type="molecule type" value="Genomic_DNA"/>
</dbReference>
<keyword evidence="8" id="KW-0547">Nucleotide-binding</keyword>
<dbReference type="PROSITE" id="PS50110">
    <property type="entry name" value="RESPONSE_REGULATORY"/>
    <property type="match status" value="1"/>
</dbReference>
<feature type="domain" description="Histidine kinase" evidence="6">
    <location>
        <begin position="504"/>
        <end position="728"/>
    </location>
</feature>
<proteinExistence type="predicted"/>
<dbReference type="EC" id="2.7.13.3" evidence="2"/>
<dbReference type="SUPFAM" id="SSF55785">
    <property type="entry name" value="PYP-like sensor domain (PAS domain)"/>
    <property type="match status" value="3"/>
</dbReference>
<dbReference type="Gene3D" id="3.30.450.20">
    <property type="entry name" value="PAS domain"/>
    <property type="match status" value="2"/>
</dbReference>
<dbReference type="NCBIfam" id="NF046020">
    <property type="entry name" value="HisKinCckABruc"/>
    <property type="match status" value="1"/>
</dbReference>
<dbReference type="PROSITE" id="PS50109">
    <property type="entry name" value="HIS_KIN"/>
    <property type="match status" value="1"/>
</dbReference>
<dbReference type="Pfam" id="PF00512">
    <property type="entry name" value="HisKA"/>
    <property type="match status" value="1"/>
</dbReference>
<dbReference type="NCBIfam" id="TIGR00229">
    <property type="entry name" value="sensory_box"/>
    <property type="match status" value="1"/>
</dbReference>
<dbReference type="InterPro" id="IPR036890">
    <property type="entry name" value="HATPase_C_sf"/>
</dbReference>
<evidence type="ECO:0000256" key="5">
    <source>
        <dbReference type="SAM" id="Phobius"/>
    </source>
</evidence>
<dbReference type="InterPro" id="IPR036097">
    <property type="entry name" value="HisK_dim/P_sf"/>
</dbReference>
<organism evidence="8 9">
    <name type="scientific">Microbaculum marinum</name>
    <dbReference type="NCBI Taxonomy" id="1764581"/>
    <lineage>
        <taxon>Bacteria</taxon>
        <taxon>Pseudomonadati</taxon>
        <taxon>Pseudomonadota</taxon>
        <taxon>Alphaproteobacteria</taxon>
        <taxon>Hyphomicrobiales</taxon>
        <taxon>Tepidamorphaceae</taxon>
        <taxon>Microbaculum</taxon>
    </lineage>
</organism>
<dbReference type="PRINTS" id="PR00344">
    <property type="entry name" value="BCTRLSENSOR"/>
</dbReference>
<dbReference type="Pfam" id="PF02518">
    <property type="entry name" value="HATPase_c"/>
    <property type="match status" value="1"/>
</dbReference>
<dbReference type="Gene3D" id="3.40.50.2300">
    <property type="match status" value="1"/>
</dbReference>
<dbReference type="GO" id="GO:0000155">
    <property type="term" value="F:phosphorelay sensor kinase activity"/>
    <property type="evidence" value="ECO:0007669"/>
    <property type="project" value="InterPro"/>
</dbReference>
<dbReference type="RefSeq" id="WP_340331997.1">
    <property type="nucleotide sequence ID" value="NZ_JAZHOF010000011.1"/>
</dbReference>
<evidence type="ECO:0000256" key="2">
    <source>
        <dbReference type="ARBA" id="ARBA00012438"/>
    </source>
</evidence>
<dbReference type="PANTHER" id="PTHR43065:SF42">
    <property type="entry name" value="TWO-COMPONENT SENSOR PPRA"/>
    <property type="match status" value="1"/>
</dbReference>
<dbReference type="FunFam" id="1.10.287.130:FF:000037">
    <property type="entry name" value="Hybrid sensor histidine kinase/response regulator"/>
    <property type="match status" value="1"/>
</dbReference>
<dbReference type="Gene3D" id="3.30.565.10">
    <property type="entry name" value="Histidine kinase-like ATPase, C-terminal domain"/>
    <property type="match status" value="1"/>
</dbReference>
<dbReference type="Pfam" id="PF00072">
    <property type="entry name" value="Response_reg"/>
    <property type="match status" value="1"/>
</dbReference>
<dbReference type="Proteomes" id="UP001378188">
    <property type="component" value="Unassembled WGS sequence"/>
</dbReference>
<evidence type="ECO:0000313" key="9">
    <source>
        <dbReference type="Proteomes" id="UP001378188"/>
    </source>
</evidence>
<name>A0AAW9S3X5_9HYPH</name>
<dbReference type="SMART" id="SM00091">
    <property type="entry name" value="PAS"/>
    <property type="match status" value="3"/>
</dbReference>
<dbReference type="InterPro" id="IPR035965">
    <property type="entry name" value="PAS-like_dom_sf"/>
</dbReference>
<feature type="transmembrane region" description="Helical" evidence="5">
    <location>
        <begin position="52"/>
        <end position="76"/>
    </location>
</feature>
<dbReference type="SMART" id="SM00387">
    <property type="entry name" value="HATPase_c"/>
    <property type="match status" value="1"/>
</dbReference>
<evidence type="ECO:0000259" key="7">
    <source>
        <dbReference type="PROSITE" id="PS50110"/>
    </source>
</evidence>
<dbReference type="InterPro" id="IPR013656">
    <property type="entry name" value="PAS_4"/>
</dbReference>
<sequence length="873" mass="94013">MTETPIDQHMTDPAGEKPSKEGSIGLVMLLAAALIAIAVAFALMGREDARPLVLGLLAFLAVVGVFSLFAAAVGVLRFSDRRPADGFSRIIAEDIPEGMLVTGRGGRILYANAAYMRLTDAERDADVRGVERAFAGDAEAAEAMFRLSQAAAAGRRGEEEIRIERRDRGYGERGYGERADGDAGERRATWYRIRVQPLTGKGRKDELLWQVADVTHDRVRQENVFRELQRAIDNLDHAPAGFFSADSAGSLPYMNATLAGWLGYDIAETETSRLTLEAIVSGDGAALIQDIEPAPGEVRTATIDLDLVRRNGQTLPVRLLHRVAFDAGGTPGISRTLVLNRSPGAVPGSVPGSVPGGADVAETLRAAEVRFARFFNNTPLAIATVDRDGRIERTNAAFARLFASEGRPARAGARTIGDCVADRDRPALTEALQAAFAGKAEVKPVDATVTGDGNRMGRFFVSPVEDGDGEAAIVYALDITEQKALEAQFAQGQKMQAVGQLAGGIAHDFNNVLTAIIGFSDLLLANHRPTDPSFNDIMNIKHNANRAAGLVRQLLAFSRRQTLRPQVLRLADVMSADLQVLLARLLGAKVDLNLEQDRDLWLVRADVNQLEQVIINLAVNARDAMPEGGKLTIRTRNETLEADRPIGEGAMPAGEYVVAEVSDTGTGMPPEVLAKIFDPFFTTKEVGKGTGLGLSTVYGIIKQTGGYIIAESTPGKGTTFRIYLPRHIPSAEEAAPKRDVAAEAPKDLTGRGTILLVEDEESVRAFAARALASRGYTVLEADSGVTALEVMDEHEGTVDLVVSDVVMPEMDGPTLLKEVRKRNPKLKVIFVSGYAEDAFSKNLEGGEQFHFLPKPFNLKELAATVKEVMSSQT</sequence>
<keyword evidence="5" id="KW-1133">Transmembrane helix</keyword>
<feature type="domain" description="Response regulatory" evidence="7">
    <location>
        <begin position="753"/>
        <end position="869"/>
    </location>
</feature>
<dbReference type="InterPro" id="IPR003594">
    <property type="entry name" value="HATPase_dom"/>
</dbReference>
<evidence type="ECO:0000313" key="8">
    <source>
        <dbReference type="EMBL" id="MEJ8574296.1"/>
    </source>
</evidence>
<dbReference type="Pfam" id="PF13188">
    <property type="entry name" value="PAS_8"/>
    <property type="match status" value="1"/>
</dbReference>
<evidence type="ECO:0000256" key="3">
    <source>
        <dbReference type="ARBA" id="ARBA00022553"/>
    </source>
</evidence>
<dbReference type="SUPFAM" id="SSF52172">
    <property type="entry name" value="CheY-like"/>
    <property type="match status" value="1"/>
</dbReference>
<evidence type="ECO:0000256" key="4">
    <source>
        <dbReference type="PROSITE-ProRule" id="PRU00169"/>
    </source>
</evidence>
<protein>
    <recommendedName>
        <fullName evidence="2">histidine kinase</fullName>
        <ecNumber evidence="2">2.7.13.3</ecNumber>
    </recommendedName>
</protein>
<keyword evidence="9" id="KW-1185">Reference proteome</keyword>
<reference evidence="8 9" key="1">
    <citation type="submission" date="2024-02" db="EMBL/GenBank/DDBJ databases">
        <title>Genome analysis and characterization of Microbaculum marinisediminis sp. nov., isolated from marine sediment.</title>
        <authorList>
            <person name="Du Z.-J."/>
            <person name="Ye Y.-Q."/>
            <person name="Zhang Z.-R."/>
            <person name="Yuan S.-M."/>
            <person name="Zhang X.-Y."/>
        </authorList>
    </citation>
    <scope>NUCLEOTIDE SEQUENCE [LARGE SCALE GENOMIC DNA]</scope>
    <source>
        <strain evidence="8 9">SDUM1044001</strain>
    </source>
</reference>
<dbReference type="InterPro" id="IPR005467">
    <property type="entry name" value="His_kinase_dom"/>
</dbReference>
<evidence type="ECO:0000259" key="6">
    <source>
        <dbReference type="PROSITE" id="PS50109"/>
    </source>
</evidence>
<dbReference type="AlphaFoldDB" id="A0AAW9S3X5"/>
<keyword evidence="3 4" id="KW-0597">Phosphoprotein</keyword>
<dbReference type="Gene3D" id="1.10.287.130">
    <property type="match status" value="1"/>
</dbReference>
<keyword evidence="5" id="KW-0812">Transmembrane</keyword>
<dbReference type="SMART" id="SM00388">
    <property type="entry name" value="HisKA"/>
    <property type="match status" value="1"/>
</dbReference>
<evidence type="ECO:0000256" key="1">
    <source>
        <dbReference type="ARBA" id="ARBA00000085"/>
    </source>
</evidence>
<keyword evidence="8" id="KW-0067">ATP-binding</keyword>
<dbReference type="SMART" id="SM00448">
    <property type="entry name" value="REC"/>
    <property type="match status" value="1"/>
</dbReference>
<dbReference type="InterPro" id="IPR004358">
    <property type="entry name" value="Sig_transdc_His_kin-like_C"/>
</dbReference>
<accession>A0AAW9S3X5</accession>
<dbReference type="InterPro" id="IPR003661">
    <property type="entry name" value="HisK_dim/P_dom"/>
</dbReference>
<feature type="modified residue" description="4-aspartylphosphate" evidence="4">
    <location>
        <position position="804"/>
    </location>
</feature>
<comment type="catalytic activity">
    <reaction evidence="1">
        <text>ATP + protein L-histidine = ADP + protein N-phospho-L-histidine.</text>
        <dbReference type="EC" id="2.7.13.3"/>
    </reaction>
</comment>
<keyword evidence="5" id="KW-0472">Membrane</keyword>
<dbReference type="PANTHER" id="PTHR43065">
    <property type="entry name" value="SENSOR HISTIDINE KINASE"/>
    <property type="match status" value="1"/>
</dbReference>
<dbReference type="InterPro" id="IPR011006">
    <property type="entry name" value="CheY-like_superfamily"/>
</dbReference>
<dbReference type="GO" id="GO:0005524">
    <property type="term" value="F:ATP binding"/>
    <property type="evidence" value="ECO:0007669"/>
    <property type="project" value="UniProtKB-KW"/>
</dbReference>
<dbReference type="CDD" id="cd00130">
    <property type="entry name" value="PAS"/>
    <property type="match status" value="1"/>
</dbReference>
<feature type="transmembrane region" description="Helical" evidence="5">
    <location>
        <begin position="24"/>
        <end position="45"/>
    </location>
</feature>
<comment type="caution">
    <text evidence="8">The sequence shown here is derived from an EMBL/GenBank/DDBJ whole genome shotgun (WGS) entry which is preliminary data.</text>
</comment>
<dbReference type="InterPro" id="IPR001789">
    <property type="entry name" value="Sig_transdc_resp-reg_receiver"/>
</dbReference>
<gene>
    <name evidence="8" type="ORF">V3328_22620</name>
</gene>
<dbReference type="InterPro" id="IPR000014">
    <property type="entry name" value="PAS"/>
</dbReference>